<protein>
    <submittedName>
        <fullName evidence="2">Uncharacterized protein</fullName>
    </submittedName>
</protein>
<feature type="transmembrane region" description="Helical" evidence="1">
    <location>
        <begin position="44"/>
        <end position="72"/>
    </location>
</feature>
<reference evidence="3" key="1">
    <citation type="journal article" date="2019" name="Int. J. Syst. Evol. Microbiol.">
        <title>The Global Catalogue of Microorganisms (GCM) 10K type strain sequencing project: providing services to taxonomists for standard genome sequencing and annotation.</title>
        <authorList>
            <consortium name="The Broad Institute Genomics Platform"/>
            <consortium name="The Broad Institute Genome Sequencing Center for Infectious Disease"/>
            <person name="Wu L."/>
            <person name="Ma J."/>
        </authorList>
    </citation>
    <scope>NUCLEOTIDE SEQUENCE [LARGE SCALE GENOMIC DNA]</scope>
    <source>
        <strain evidence="3">CGMCC 1.12470</strain>
    </source>
</reference>
<comment type="caution">
    <text evidence="2">The sequence shown here is derived from an EMBL/GenBank/DDBJ whole genome shotgun (WGS) entry which is preliminary data.</text>
</comment>
<evidence type="ECO:0000313" key="3">
    <source>
        <dbReference type="Proteomes" id="UP001597261"/>
    </source>
</evidence>
<dbReference type="RefSeq" id="WP_381077936.1">
    <property type="nucleotide sequence ID" value="NZ_JBHUDX010000005.1"/>
</dbReference>
<accession>A0ABW4IL01</accession>
<evidence type="ECO:0000256" key="1">
    <source>
        <dbReference type="SAM" id="Phobius"/>
    </source>
</evidence>
<evidence type="ECO:0000313" key="2">
    <source>
        <dbReference type="EMBL" id="MFD1657191.1"/>
    </source>
</evidence>
<sequence length="85" mass="8193">MSGARTVSITVPGLGGAVTRVVGAVSVPMAAARRALPAERGLPLYAGLGALAVAGALEWPVALGLGIGYAALRRGGSPTPPSASS</sequence>
<dbReference type="Proteomes" id="UP001597261">
    <property type="component" value="Unassembled WGS sequence"/>
</dbReference>
<keyword evidence="1" id="KW-0472">Membrane</keyword>
<proteinExistence type="predicted"/>
<organism evidence="2 3">
    <name type="scientific">Streptomyces caeni</name>
    <dbReference type="NCBI Taxonomy" id="2307231"/>
    <lineage>
        <taxon>Bacteria</taxon>
        <taxon>Bacillati</taxon>
        <taxon>Actinomycetota</taxon>
        <taxon>Actinomycetes</taxon>
        <taxon>Kitasatosporales</taxon>
        <taxon>Streptomycetaceae</taxon>
        <taxon>Streptomyces</taxon>
    </lineage>
</organism>
<keyword evidence="1" id="KW-1133">Transmembrane helix</keyword>
<keyword evidence="3" id="KW-1185">Reference proteome</keyword>
<keyword evidence="1" id="KW-0812">Transmembrane</keyword>
<gene>
    <name evidence="2" type="ORF">ACFSL4_02820</name>
</gene>
<name>A0ABW4IL01_9ACTN</name>
<dbReference type="EMBL" id="JBHUDX010000005">
    <property type="protein sequence ID" value="MFD1657191.1"/>
    <property type="molecule type" value="Genomic_DNA"/>
</dbReference>